<comment type="similarity">
    <text evidence="1">Belongs to the peptidase S13 family.</text>
</comment>
<evidence type="ECO:0000313" key="4">
    <source>
        <dbReference type="EMBL" id="RIY39128.1"/>
    </source>
</evidence>
<keyword evidence="4" id="KW-0645">Protease</keyword>
<dbReference type="PRINTS" id="PR00922">
    <property type="entry name" value="DADACBPTASE3"/>
</dbReference>
<dbReference type="Proteomes" id="UP000265916">
    <property type="component" value="Unassembled WGS sequence"/>
</dbReference>
<comment type="caution">
    <text evidence="4">The sequence shown here is derived from an EMBL/GenBank/DDBJ whole genome shotgun (WGS) entry which is preliminary data.</text>
</comment>
<dbReference type="SUPFAM" id="SSF56601">
    <property type="entry name" value="beta-lactamase/transpeptidase-like"/>
    <property type="match status" value="1"/>
</dbReference>
<dbReference type="InterPro" id="IPR012338">
    <property type="entry name" value="Beta-lactam/transpept-like"/>
</dbReference>
<dbReference type="RefSeq" id="WP_119530695.1">
    <property type="nucleotide sequence ID" value="NZ_JBHSSP010000009.1"/>
</dbReference>
<name>A0A3A1YPH3_9GAMM</name>
<feature type="signal peptide" evidence="3">
    <location>
        <begin position="1"/>
        <end position="38"/>
    </location>
</feature>
<keyword evidence="5" id="KW-1185">Reference proteome</keyword>
<dbReference type="AlphaFoldDB" id="A0A3A1YPH3"/>
<feature type="chain" id="PRO_5017469323" evidence="3">
    <location>
        <begin position="39"/>
        <end position="498"/>
    </location>
</feature>
<dbReference type="PANTHER" id="PTHR30023:SF0">
    <property type="entry name" value="PENICILLIN-SENSITIVE CARBOXYPEPTIDASE A"/>
    <property type="match status" value="1"/>
</dbReference>
<evidence type="ECO:0000256" key="3">
    <source>
        <dbReference type="SAM" id="SignalP"/>
    </source>
</evidence>
<dbReference type="OrthoDB" id="9802627at2"/>
<accession>A0A3A1YPH3</accession>
<protein>
    <submittedName>
        <fullName evidence="4">D-alanyl-D-alanine carboxypeptidase/D-alanyl-D-alanine-endopeptidase</fullName>
    </submittedName>
</protein>
<dbReference type="InterPro" id="IPR000667">
    <property type="entry name" value="Peptidase_S13"/>
</dbReference>
<organism evidence="4 5">
    <name type="scientific">Psittacicella hinzii</name>
    <dbReference type="NCBI Taxonomy" id="2028575"/>
    <lineage>
        <taxon>Bacteria</taxon>
        <taxon>Pseudomonadati</taxon>
        <taxon>Pseudomonadota</taxon>
        <taxon>Gammaproteobacteria</taxon>
        <taxon>Pasteurellales</taxon>
        <taxon>Psittacicellaceae</taxon>
        <taxon>Psittacicella</taxon>
    </lineage>
</organism>
<gene>
    <name evidence="4" type="primary">dacB</name>
    <name evidence="4" type="ORF">CKF58_02760</name>
</gene>
<evidence type="ECO:0000313" key="5">
    <source>
        <dbReference type="Proteomes" id="UP000265916"/>
    </source>
</evidence>
<dbReference type="Pfam" id="PF02113">
    <property type="entry name" value="Peptidase_S13"/>
    <property type="match status" value="1"/>
</dbReference>
<sequence>MTKLSSSVTKTSLRLSLGKLSLSAFLALSLTLSPIAQASVPDNLFTPQAGASASNAKNWQSYLPSAQMGIYAVNLDTQKVLISYNAFQNMQPASTQKILTAYLVARNLQATDTFTTKVYAQAAGNGAYDVTIQFAGDPTFGAGSVNSIANQLKQAGITNIHQLTYDVSKYSGHDRPLGWNWANNSMCFSSENSAAQYNRNCLVGTLNTNKPVGSIATLEQTDSRVIRVEDQIRIVAPSNAANCEQNYTNPSDLGFTLQGCIAQSKQGLWLNFAVPNGNAYATRMVGLGLNNNGIRISNTRLQSQATSPAGNLVAQVNSSAMTDLLSTMLSKSENHYAEQLYRHTIYQLRNTPVSYTLAKRVNAQLMQGYFTTGTARFSGVQVDGSGLSYYNTISAADMTRVMASIYLQSQNPSAYGLNFDLYSLFPSENDGTLKLHNSFAGHSLRGKTGSIYGAENFTGILTTKSGQRIAFTYFINNSTDSSAATNRFTADLLNYLDQ</sequence>
<dbReference type="GO" id="GO:0006508">
    <property type="term" value="P:proteolysis"/>
    <property type="evidence" value="ECO:0007669"/>
    <property type="project" value="InterPro"/>
</dbReference>
<dbReference type="Gene3D" id="3.40.710.10">
    <property type="entry name" value="DD-peptidase/beta-lactamase superfamily"/>
    <property type="match status" value="1"/>
</dbReference>
<dbReference type="GO" id="GO:0000270">
    <property type="term" value="P:peptidoglycan metabolic process"/>
    <property type="evidence" value="ECO:0007669"/>
    <property type="project" value="TreeGrafter"/>
</dbReference>
<keyword evidence="3" id="KW-0732">Signal</keyword>
<keyword evidence="2" id="KW-0378">Hydrolase</keyword>
<proteinExistence type="inferred from homology"/>
<dbReference type="EMBL" id="NRJG01000041">
    <property type="protein sequence ID" value="RIY39128.1"/>
    <property type="molecule type" value="Genomic_DNA"/>
</dbReference>
<dbReference type="GO" id="GO:0004185">
    <property type="term" value="F:serine-type carboxypeptidase activity"/>
    <property type="evidence" value="ECO:0007669"/>
    <property type="project" value="InterPro"/>
</dbReference>
<dbReference type="Gene3D" id="3.50.80.20">
    <property type="entry name" value="D-Ala-D-Ala carboxypeptidase C, peptidase S13"/>
    <property type="match status" value="1"/>
</dbReference>
<reference evidence="4 5" key="1">
    <citation type="submission" date="2017-08" db="EMBL/GenBank/DDBJ databases">
        <title>Reclassification of Bisgaard taxon 37 and 44.</title>
        <authorList>
            <person name="Christensen H."/>
        </authorList>
    </citation>
    <scope>NUCLEOTIDE SEQUENCE [LARGE SCALE GENOMIC DNA]</scope>
    <source>
        <strain evidence="4 5">111</strain>
    </source>
</reference>
<evidence type="ECO:0000256" key="1">
    <source>
        <dbReference type="ARBA" id="ARBA00006096"/>
    </source>
</evidence>
<keyword evidence="4" id="KW-0121">Carboxypeptidase</keyword>
<dbReference type="PANTHER" id="PTHR30023">
    <property type="entry name" value="D-ALANYL-D-ALANINE CARBOXYPEPTIDASE"/>
    <property type="match status" value="1"/>
</dbReference>
<dbReference type="NCBIfam" id="TIGR00666">
    <property type="entry name" value="PBP4"/>
    <property type="match status" value="1"/>
</dbReference>
<evidence type="ECO:0000256" key="2">
    <source>
        <dbReference type="ARBA" id="ARBA00022801"/>
    </source>
</evidence>